<comment type="subcellular location">
    <subcellularLocation>
        <location evidence="1">Mitochondrion</location>
    </subcellularLocation>
</comment>
<evidence type="ECO:0000256" key="2">
    <source>
        <dbReference type="ARBA" id="ARBA00007116"/>
    </source>
</evidence>
<dbReference type="GO" id="GO:0003735">
    <property type="term" value="F:structural constituent of ribosome"/>
    <property type="evidence" value="ECO:0007669"/>
    <property type="project" value="InterPro"/>
</dbReference>
<dbReference type="PANTHER" id="PTHR12899">
    <property type="entry name" value="39S RIBOSOMAL PROTEIN L18, MITOCHONDRIAL"/>
    <property type="match status" value="1"/>
</dbReference>
<dbReference type="EMBL" id="GEDC01008771">
    <property type="protein sequence ID" value="JAS28527.1"/>
    <property type="molecule type" value="Transcribed_RNA"/>
</dbReference>
<gene>
    <name evidence="9" type="ORF">g.37912</name>
</gene>
<evidence type="ECO:0000256" key="1">
    <source>
        <dbReference type="ARBA" id="ARBA00004173"/>
    </source>
</evidence>
<evidence type="ECO:0000256" key="7">
    <source>
        <dbReference type="ARBA" id="ARBA00082661"/>
    </source>
</evidence>
<evidence type="ECO:0000256" key="3">
    <source>
        <dbReference type="ARBA" id="ARBA00022980"/>
    </source>
</evidence>
<dbReference type="InterPro" id="IPR005484">
    <property type="entry name" value="Ribosomal_uL18_bac/plant/anim"/>
</dbReference>
<dbReference type="InterPro" id="IPR057268">
    <property type="entry name" value="Ribosomal_L18"/>
</dbReference>
<dbReference type="GO" id="GO:0005743">
    <property type="term" value="C:mitochondrial inner membrane"/>
    <property type="evidence" value="ECO:0007669"/>
    <property type="project" value="UniProtKB-ARBA"/>
</dbReference>
<comment type="similarity">
    <text evidence="2">Belongs to the universal ribosomal protein uL18 family.</text>
</comment>
<name>A0A1B6DS72_9HEMI</name>
<evidence type="ECO:0000256" key="5">
    <source>
        <dbReference type="ARBA" id="ARBA00023274"/>
    </source>
</evidence>
<dbReference type="GO" id="GO:1990904">
    <property type="term" value="C:ribonucleoprotein complex"/>
    <property type="evidence" value="ECO:0007669"/>
    <property type="project" value="UniProtKB-KW"/>
</dbReference>
<accession>A0A1B6DS72</accession>
<proteinExistence type="inferred from homology"/>
<dbReference type="CDD" id="cd00432">
    <property type="entry name" value="Ribosomal_L18_L5e"/>
    <property type="match status" value="1"/>
</dbReference>
<keyword evidence="4" id="KW-0496">Mitochondrion</keyword>
<dbReference type="GO" id="GO:0005840">
    <property type="term" value="C:ribosome"/>
    <property type="evidence" value="ECO:0007669"/>
    <property type="project" value="UniProtKB-KW"/>
</dbReference>
<dbReference type="PANTHER" id="PTHR12899:SF3">
    <property type="entry name" value="LARGE RIBOSOMAL SUBUNIT PROTEIN UL18M"/>
    <property type="match status" value="1"/>
</dbReference>
<protein>
    <recommendedName>
        <fullName evidence="6">Large ribosomal subunit protein uL18m</fullName>
    </recommendedName>
    <alternativeName>
        <fullName evidence="7">39S ribosomal protein L18, mitochondrial</fullName>
    </alternativeName>
</protein>
<keyword evidence="3" id="KW-0689">Ribosomal protein</keyword>
<keyword evidence="5" id="KW-0687">Ribonucleoprotein</keyword>
<feature type="region of interest" description="Disordered" evidence="8">
    <location>
        <begin position="160"/>
        <end position="183"/>
    </location>
</feature>
<dbReference type="AlphaFoldDB" id="A0A1B6DS72"/>
<dbReference type="GO" id="GO:0008097">
    <property type="term" value="F:5S rRNA binding"/>
    <property type="evidence" value="ECO:0007669"/>
    <property type="project" value="TreeGrafter"/>
</dbReference>
<organism evidence="9">
    <name type="scientific">Clastoptera arizonana</name>
    <name type="common">Arizona spittle bug</name>
    <dbReference type="NCBI Taxonomy" id="38151"/>
    <lineage>
        <taxon>Eukaryota</taxon>
        <taxon>Metazoa</taxon>
        <taxon>Ecdysozoa</taxon>
        <taxon>Arthropoda</taxon>
        <taxon>Hexapoda</taxon>
        <taxon>Insecta</taxon>
        <taxon>Pterygota</taxon>
        <taxon>Neoptera</taxon>
        <taxon>Paraneoptera</taxon>
        <taxon>Hemiptera</taxon>
        <taxon>Auchenorrhyncha</taxon>
        <taxon>Cercopoidea</taxon>
        <taxon>Clastopteridae</taxon>
        <taxon>Clastoptera</taxon>
    </lineage>
</organism>
<evidence type="ECO:0000256" key="4">
    <source>
        <dbReference type="ARBA" id="ARBA00023128"/>
    </source>
</evidence>
<dbReference type="Gene3D" id="3.30.420.80">
    <property type="entry name" value="Ribosomal protein S11"/>
    <property type="match status" value="1"/>
</dbReference>
<sequence>MSYIIPRLLCSKTLKFFRFSSSLSSLKPNNDVNLCVHNRNPRNLERLRISPKPNGYFLDEPGHMFWNKLQLIVGARHITCQIVHNSGTVAVSASTKEWAINRFLYRTNDRSAYINLAKVFAQRCHEAGIIEFYVNVNREPGTKIDSLIEVLENEGLTLSEPEEYVHPQPSDPHRPEKPWQVTE</sequence>
<dbReference type="FunFam" id="3.30.420.80:FF:000005">
    <property type="entry name" value="39S ribosomal protein L18, mitochondrial"/>
    <property type="match status" value="1"/>
</dbReference>
<dbReference type="GO" id="GO:0006412">
    <property type="term" value="P:translation"/>
    <property type="evidence" value="ECO:0007669"/>
    <property type="project" value="InterPro"/>
</dbReference>
<evidence type="ECO:0000313" key="9">
    <source>
        <dbReference type="EMBL" id="JAS28527.1"/>
    </source>
</evidence>
<reference evidence="9" key="1">
    <citation type="submission" date="2015-12" db="EMBL/GenBank/DDBJ databases">
        <title>De novo transcriptome assembly of four potential Pierce s Disease insect vectors from Arizona vineyards.</title>
        <authorList>
            <person name="Tassone E.E."/>
        </authorList>
    </citation>
    <scope>NUCLEOTIDE SEQUENCE</scope>
</reference>
<dbReference type="InterPro" id="IPR036967">
    <property type="entry name" value="Ribosomal_uS11_sf"/>
</dbReference>
<dbReference type="SUPFAM" id="SSF53137">
    <property type="entry name" value="Translational machinery components"/>
    <property type="match status" value="1"/>
</dbReference>
<evidence type="ECO:0000256" key="6">
    <source>
        <dbReference type="ARBA" id="ARBA00069051"/>
    </source>
</evidence>
<evidence type="ECO:0000256" key="8">
    <source>
        <dbReference type="SAM" id="MobiDB-lite"/>
    </source>
</evidence>